<sequence>MHIQQFRYASDNLAYVVHDRSMAIAIDPGAVAEIVDYLQRNGLNLKAVAHTHEHPDHTCGTVELLRRIPSRLIPSETLLQEPVLHIGTIDIQVLATPGHTFDSRCFHLPGHLITGDTLFNGTVGNCFSGDLEAFYRSMLKLLSFPSDTVVLAGHDYVEYAMAFARIVEPANSHIEGYLKRYEPSFVRSTLEDERNVNPYLRFNAPEMIAILKEKGLPIETEFDRFSAVMNLG</sequence>
<keyword evidence="6 10" id="KW-0378">Hydrolase</keyword>
<dbReference type="EC" id="3.1.2.6" evidence="4"/>
<reference evidence="10" key="1">
    <citation type="journal article" date="2020" name="mSystems">
        <title>Genome- and Community-Level Interaction Insights into Carbon Utilization and Element Cycling Functions of Hydrothermarchaeota in Hydrothermal Sediment.</title>
        <authorList>
            <person name="Zhou Z."/>
            <person name="Liu Y."/>
            <person name="Xu W."/>
            <person name="Pan J."/>
            <person name="Luo Z.H."/>
            <person name="Li M."/>
        </authorList>
    </citation>
    <scope>NUCLEOTIDE SEQUENCE [LARGE SCALE GENOMIC DNA]</scope>
    <source>
        <strain evidence="10">SpSt-477</strain>
    </source>
</reference>
<evidence type="ECO:0000256" key="2">
    <source>
        <dbReference type="ARBA" id="ARBA00004963"/>
    </source>
</evidence>
<dbReference type="EMBL" id="DSUH01000021">
    <property type="protein sequence ID" value="HGU31413.1"/>
    <property type="molecule type" value="Genomic_DNA"/>
</dbReference>
<dbReference type="InterPro" id="IPR035680">
    <property type="entry name" value="Clx_II_MBL"/>
</dbReference>
<dbReference type="GO" id="GO:0046872">
    <property type="term" value="F:metal ion binding"/>
    <property type="evidence" value="ECO:0007669"/>
    <property type="project" value="UniProtKB-KW"/>
</dbReference>
<evidence type="ECO:0000256" key="4">
    <source>
        <dbReference type="ARBA" id="ARBA00011917"/>
    </source>
</evidence>
<evidence type="ECO:0000256" key="8">
    <source>
        <dbReference type="ARBA" id="ARBA00031044"/>
    </source>
</evidence>
<evidence type="ECO:0000256" key="7">
    <source>
        <dbReference type="ARBA" id="ARBA00022833"/>
    </source>
</evidence>
<keyword evidence="5" id="KW-0479">Metal-binding</keyword>
<comment type="cofactor">
    <cofactor evidence="1">
        <name>Zn(2+)</name>
        <dbReference type="ChEBI" id="CHEBI:29105"/>
    </cofactor>
</comment>
<dbReference type="GO" id="GO:0004416">
    <property type="term" value="F:hydroxyacylglutathione hydrolase activity"/>
    <property type="evidence" value="ECO:0007669"/>
    <property type="project" value="UniProtKB-EC"/>
</dbReference>
<evidence type="ECO:0000256" key="3">
    <source>
        <dbReference type="ARBA" id="ARBA00006759"/>
    </source>
</evidence>
<comment type="caution">
    <text evidence="10">The sequence shown here is derived from an EMBL/GenBank/DDBJ whole genome shotgun (WGS) entry which is preliminary data.</text>
</comment>
<evidence type="ECO:0000259" key="9">
    <source>
        <dbReference type="SMART" id="SM00849"/>
    </source>
</evidence>
<dbReference type="InterPro" id="IPR050110">
    <property type="entry name" value="Glyoxalase_II_hydrolase"/>
</dbReference>
<dbReference type="SUPFAM" id="SSF56281">
    <property type="entry name" value="Metallo-hydrolase/oxidoreductase"/>
    <property type="match status" value="1"/>
</dbReference>
<dbReference type="PANTHER" id="PTHR43705">
    <property type="entry name" value="HYDROXYACYLGLUTATHIONE HYDROLASE"/>
    <property type="match status" value="1"/>
</dbReference>
<dbReference type="PANTHER" id="PTHR43705:SF1">
    <property type="entry name" value="HYDROXYACYLGLUTATHIONE HYDROLASE GLOB"/>
    <property type="match status" value="1"/>
</dbReference>
<dbReference type="InterPro" id="IPR032282">
    <property type="entry name" value="HAGH_C"/>
</dbReference>
<feature type="domain" description="Metallo-beta-lactamase" evidence="9">
    <location>
        <begin position="11"/>
        <end position="154"/>
    </location>
</feature>
<accession>A0A7C4RNM6</accession>
<keyword evidence="7" id="KW-0862">Zinc</keyword>
<evidence type="ECO:0000313" key="10">
    <source>
        <dbReference type="EMBL" id="HGU31413.1"/>
    </source>
</evidence>
<gene>
    <name evidence="10" type="ORF">ENS29_00985</name>
</gene>
<proteinExistence type="inferred from homology"/>
<protein>
    <recommendedName>
        <fullName evidence="4">hydroxyacylglutathione hydrolase</fullName>
        <ecNumber evidence="4">3.1.2.6</ecNumber>
    </recommendedName>
    <alternativeName>
        <fullName evidence="8">Glyoxalase II</fullName>
    </alternativeName>
</protein>
<comment type="similarity">
    <text evidence="3">Belongs to the metallo-beta-lactamase superfamily. Glyoxalase II family.</text>
</comment>
<dbReference type="CDD" id="cd07723">
    <property type="entry name" value="hydroxyacylglutathione_hydrolase_MBL-fold"/>
    <property type="match status" value="1"/>
</dbReference>
<dbReference type="InterPro" id="IPR036866">
    <property type="entry name" value="RibonucZ/Hydroxyglut_hydro"/>
</dbReference>
<dbReference type="Pfam" id="PF00753">
    <property type="entry name" value="Lactamase_B"/>
    <property type="match status" value="1"/>
</dbReference>
<dbReference type="AlphaFoldDB" id="A0A7C4RNM6"/>
<name>A0A7C4RNM6_9BACT</name>
<organism evidence="10">
    <name type="scientific">Desulfatirhabdium butyrativorans</name>
    <dbReference type="NCBI Taxonomy" id="340467"/>
    <lineage>
        <taxon>Bacteria</taxon>
        <taxon>Pseudomonadati</taxon>
        <taxon>Thermodesulfobacteriota</taxon>
        <taxon>Desulfobacteria</taxon>
        <taxon>Desulfobacterales</taxon>
        <taxon>Desulfatirhabdiaceae</taxon>
        <taxon>Desulfatirhabdium</taxon>
    </lineage>
</organism>
<evidence type="ECO:0000256" key="1">
    <source>
        <dbReference type="ARBA" id="ARBA00001947"/>
    </source>
</evidence>
<evidence type="ECO:0000256" key="5">
    <source>
        <dbReference type="ARBA" id="ARBA00022723"/>
    </source>
</evidence>
<dbReference type="Pfam" id="PF16123">
    <property type="entry name" value="HAGH_C"/>
    <property type="match status" value="1"/>
</dbReference>
<dbReference type="SMART" id="SM00849">
    <property type="entry name" value="Lactamase_B"/>
    <property type="match status" value="1"/>
</dbReference>
<comment type="pathway">
    <text evidence="2">Secondary metabolite metabolism; methylglyoxal degradation; (R)-lactate from methylglyoxal: step 2/2.</text>
</comment>
<dbReference type="Gene3D" id="3.60.15.10">
    <property type="entry name" value="Ribonuclease Z/Hydroxyacylglutathione hydrolase-like"/>
    <property type="match status" value="1"/>
</dbReference>
<evidence type="ECO:0000256" key="6">
    <source>
        <dbReference type="ARBA" id="ARBA00022801"/>
    </source>
</evidence>
<dbReference type="InterPro" id="IPR001279">
    <property type="entry name" value="Metallo-B-lactamas"/>
</dbReference>